<dbReference type="SMART" id="SM01337">
    <property type="entry name" value="APC10"/>
    <property type="match status" value="1"/>
</dbReference>
<dbReference type="STRING" id="765440.A0A0C3C567"/>
<accession>A0A0C3C567</accession>
<gene>
    <name evidence="8" type="ORF">PILCRDRAFT_817568</name>
</gene>
<evidence type="ECO:0000259" key="7">
    <source>
        <dbReference type="PROSITE" id="PS51284"/>
    </source>
</evidence>
<dbReference type="PROSITE" id="PS51284">
    <property type="entry name" value="DOC"/>
    <property type="match status" value="1"/>
</dbReference>
<evidence type="ECO:0000256" key="2">
    <source>
        <dbReference type="ARBA" id="ARBA00022618"/>
    </source>
</evidence>
<dbReference type="HOGENOM" id="CLU_039415_3_1_1"/>
<comment type="function">
    <text evidence="6">Component of the anaphase promoting complex/cyclosome (APC/C), a cell cycle-regulated E3 ubiquitin-protein ligase complex that controls progression through mitosis and the G1 phase of the cell cycle.</text>
</comment>
<dbReference type="OrthoDB" id="24948at2759"/>
<keyword evidence="4 6" id="KW-0833">Ubl conjugation pathway</keyword>
<dbReference type="GO" id="GO:0070979">
    <property type="term" value="P:protein K11-linked ubiquitination"/>
    <property type="evidence" value="ECO:0007669"/>
    <property type="project" value="TreeGrafter"/>
</dbReference>
<dbReference type="CDD" id="cd08366">
    <property type="entry name" value="APC10"/>
    <property type="match status" value="1"/>
</dbReference>
<comment type="similarity">
    <text evidence="1 6">Belongs to the APC10 family.</text>
</comment>
<evidence type="ECO:0000313" key="8">
    <source>
        <dbReference type="EMBL" id="KIM84772.1"/>
    </source>
</evidence>
<proteinExistence type="inferred from homology"/>
<keyword evidence="2 6" id="KW-0132">Cell division</keyword>
<keyword evidence="5 6" id="KW-0131">Cell cycle</keyword>
<dbReference type="InParanoid" id="A0A0C3C567"/>
<dbReference type="FunCoup" id="A0A0C3C567">
    <property type="interactions" value="394"/>
</dbReference>
<evidence type="ECO:0000256" key="5">
    <source>
        <dbReference type="ARBA" id="ARBA00023306"/>
    </source>
</evidence>
<sequence length="208" mass="22801">MADNGSIRPNVVDAATSSLFHVPLLAPGPRMLPSLPEPDIGHLAKWSVSSYKFGFGAECLRDGDPDTFWHSDGPQPHFITIEFPRKVAIQKISVCLSFPLDDSYTPSTLAIRAGTGPSDLQDVRVATLEKPEGWITFDVSSELIGDEEDGFKPVYAYVLQIIVVANHMSGKDTHVRGLRILGPIEDNAADGDPFPFVTTKFKMYEGIR</sequence>
<name>A0A0C3C567_PILCF</name>
<dbReference type="InterPro" id="IPR004939">
    <property type="entry name" value="APC_su10/DOC_dom"/>
</dbReference>
<reference evidence="9" key="2">
    <citation type="submission" date="2015-01" db="EMBL/GenBank/DDBJ databases">
        <title>Evolutionary Origins and Diversification of the Mycorrhizal Mutualists.</title>
        <authorList>
            <consortium name="DOE Joint Genome Institute"/>
            <consortium name="Mycorrhizal Genomics Consortium"/>
            <person name="Kohler A."/>
            <person name="Kuo A."/>
            <person name="Nagy L.G."/>
            <person name="Floudas D."/>
            <person name="Copeland A."/>
            <person name="Barry K.W."/>
            <person name="Cichocki N."/>
            <person name="Veneault-Fourrey C."/>
            <person name="LaButti K."/>
            <person name="Lindquist E.A."/>
            <person name="Lipzen A."/>
            <person name="Lundell T."/>
            <person name="Morin E."/>
            <person name="Murat C."/>
            <person name="Riley R."/>
            <person name="Ohm R."/>
            <person name="Sun H."/>
            <person name="Tunlid A."/>
            <person name="Henrissat B."/>
            <person name="Grigoriev I.V."/>
            <person name="Hibbett D.S."/>
            <person name="Martin F."/>
        </authorList>
    </citation>
    <scope>NUCLEOTIDE SEQUENCE [LARGE SCALE GENOMIC DNA]</scope>
    <source>
        <strain evidence="9">F 1598</strain>
    </source>
</reference>
<evidence type="ECO:0000256" key="1">
    <source>
        <dbReference type="ARBA" id="ARBA00006762"/>
    </source>
</evidence>
<dbReference type="InterPro" id="IPR008979">
    <property type="entry name" value="Galactose-bd-like_sf"/>
</dbReference>
<dbReference type="Pfam" id="PF03256">
    <property type="entry name" value="ANAPC10"/>
    <property type="match status" value="1"/>
</dbReference>
<feature type="domain" description="DOC" evidence="7">
    <location>
        <begin position="16"/>
        <end position="207"/>
    </location>
</feature>
<organism evidence="8 9">
    <name type="scientific">Piloderma croceum (strain F 1598)</name>
    <dbReference type="NCBI Taxonomy" id="765440"/>
    <lineage>
        <taxon>Eukaryota</taxon>
        <taxon>Fungi</taxon>
        <taxon>Dikarya</taxon>
        <taxon>Basidiomycota</taxon>
        <taxon>Agaricomycotina</taxon>
        <taxon>Agaricomycetes</taxon>
        <taxon>Agaricomycetidae</taxon>
        <taxon>Atheliales</taxon>
        <taxon>Atheliaceae</taxon>
        <taxon>Piloderma</taxon>
    </lineage>
</organism>
<dbReference type="PIRSF" id="PIRSF028841">
    <property type="entry name" value="APC10_sub"/>
    <property type="match status" value="1"/>
</dbReference>
<evidence type="ECO:0000256" key="4">
    <source>
        <dbReference type="ARBA" id="ARBA00022786"/>
    </source>
</evidence>
<dbReference type="EMBL" id="KN832986">
    <property type="protein sequence ID" value="KIM84772.1"/>
    <property type="molecule type" value="Genomic_DNA"/>
</dbReference>
<dbReference type="Proteomes" id="UP000054166">
    <property type="component" value="Unassembled WGS sequence"/>
</dbReference>
<dbReference type="GO" id="GO:0031145">
    <property type="term" value="P:anaphase-promoting complex-dependent catabolic process"/>
    <property type="evidence" value="ECO:0007669"/>
    <property type="project" value="InterPro"/>
</dbReference>
<dbReference type="PANTHER" id="PTHR12936:SF0">
    <property type="entry name" value="ANAPHASE-PROMOTING COMPLEX SUBUNIT 10"/>
    <property type="match status" value="1"/>
</dbReference>
<evidence type="ECO:0000256" key="3">
    <source>
        <dbReference type="ARBA" id="ARBA00022776"/>
    </source>
</evidence>
<dbReference type="GO" id="GO:0005680">
    <property type="term" value="C:anaphase-promoting complex"/>
    <property type="evidence" value="ECO:0007669"/>
    <property type="project" value="InterPro"/>
</dbReference>
<dbReference type="InterPro" id="IPR016901">
    <property type="entry name" value="APC10/Doc1"/>
</dbReference>
<evidence type="ECO:0000313" key="9">
    <source>
        <dbReference type="Proteomes" id="UP000054166"/>
    </source>
</evidence>
<reference evidence="8 9" key="1">
    <citation type="submission" date="2014-04" db="EMBL/GenBank/DDBJ databases">
        <authorList>
            <consortium name="DOE Joint Genome Institute"/>
            <person name="Kuo A."/>
            <person name="Tarkka M."/>
            <person name="Buscot F."/>
            <person name="Kohler A."/>
            <person name="Nagy L.G."/>
            <person name="Floudas D."/>
            <person name="Copeland A."/>
            <person name="Barry K.W."/>
            <person name="Cichocki N."/>
            <person name="Veneault-Fourrey C."/>
            <person name="LaButti K."/>
            <person name="Lindquist E.A."/>
            <person name="Lipzen A."/>
            <person name="Lundell T."/>
            <person name="Morin E."/>
            <person name="Murat C."/>
            <person name="Sun H."/>
            <person name="Tunlid A."/>
            <person name="Henrissat B."/>
            <person name="Grigoriev I.V."/>
            <person name="Hibbett D.S."/>
            <person name="Martin F."/>
            <person name="Nordberg H.P."/>
            <person name="Cantor M.N."/>
            <person name="Hua S.X."/>
        </authorList>
    </citation>
    <scope>NUCLEOTIDE SEQUENCE [LARGE SCALE GENOMIC DNA]</scope>
    <source>
        <strain evidence="8 9">F 1598</strain>
    </source>
</reference>
<protein>
    <recommendedName>
        <fullName evidence="6">Anaphase-promoting complex subunit 10</fullName>
    </recommendedName>
</protein>
<evidence type="ECO:0000256" key="6">
    <source>
        <dbReference type="PIRNR" id="PIRNR028841"/>
    </source>
</evidence>
<dbReference type="Gene3D" id="2.60.120.260">
    <property type="entry name" value="Galactose-binding domain-like"/>
    <property type="match status" value="1"/>
</dbReference>
<keyword evidence="3 6" id="KW-0498">Mitosis</keyword>
<dbReference type="PANTHER" id="PTHR12936">
    <property type="entry name" value="ANAPHASE-PROMOTING COMPLEX 10"/>
    <property type="match status" value="1"/>
</dbReference>
<keyword evidence="9" id="KW-1185">Reference proteome</keyword>
<dbReference type="GO" id="GO:0051301">
    <property type="term" value="P:cell division"/>
    <property type="evidence" value="ECO:0007669"/>
    <property type="project" value="UniProtKB-KW"/>
</dbReference>
<dbReference type="SUPFAM" id="SSF49785">
    <property type="entry name" value="Galactose-binding domain-like"/>
    <property type="match status" value="1"/>
</dbReference>
<dbReference type="AlphaFoldDB" id="A0A0C3C567"/>